<protein>
    <submittedName>
        <fullName evidence="10">Flagellar assembly protein FliH</fullName>
    </submittedName>
</protein>
<keyword evidence="7" id="KW-0653">Protein transport</keyword>
<dbReference type="InterPro" id="IPR000563">
    <property type="entry name" value="Flag_FliH"/>
</dbReference>
<dbReference type="PRINTS" id="PR01003">
    <property type="entry name" value="FLGFLIH"/>
</dbReference>
<keyword evidence="5" id="KW-0963">Cytoplasm</keyword>
<dbReference type="GO" id="GO:0003774">
    <property type="term" value="F:cytoskeletal motor activity"/>
    <property type="evidence" value="ECO:0007669"/>
    <property type="project" value="InterPro"/>
</dbReference>
<dbReference type="RefSeq" id="WP_132074629.1">
    <property type="nucleotide sequence ID" value="NZ_DAMAKO010000002.1"/>
</dbReference>
<dbReference type="PANTHER" id="PTHR34982">
    <property type="entry name" value="YOP PROTEINS TRANSLOCATION PROTEIN L"/>
    <property type="match status" value="1"/>
</dbReference>
<dbReference type="GO" id="GO:0071973">
    <property type="term" value="P:bacterial-type flagellum-dependent cell motility"/>
    <property type="evidence" value="ECO:0007669"/>
    <property type="project" value="InterPro"/>
</dbReference>
<dbReference type="EMBL" id="SLUI01000001">
    <property type="protein sequence ID" value="TCL40158.1"/>
    <property type="molecule type" value="Genomic_DNA"/>
</dbReference>
<dbReference type="InterPro" id="IPR018035">
    <property type="entry name" value="Flagellar_FliH/T3SS_HrpE"/>
</dbReference>
<organism evidence="10 11">
    <name type="scientific">Anaerospora hongkongensis</name>
    <dbReference type="NCBI Taxonomy" id="244830"/>
    <lineage>
        <taxon>Bacteria</taxon>
        <taxon>Bacillati</taxon>
        <taxon>Bacillota</taxon>
        <taxon>Negativicutes</taxon>
        <taxon>Selenomonadales</taxon>
        <taxon>Sporomusaceae</taxon>
        <taxon>Anaerospora</taxon>
    </lineage>
</organism>
<comment type="similarity">
    <text evidence="3">Belongs to the FliH family.</text>
</comment>
<dbReference type="GO" id="GO:0005829">
    <property type="term" value="C:cytosol"/>
    <property type="evidence" value="ECO:0007669"/>
    <property type="project" value="TreeGrafter"/>
</dbReference>
<keyword evidence="11" id="KW-1185">Reference proteome</keyword>
<keyword evidence="10" id="KW-0966">Cell projection</keyword>
<evidence type="ECO:0000256" key="5">
    <source>
        <dbReference type="ARBA" id="ARBA00022490"/>
    </source>
</evidence>
<evidence type="ECO:0000313" key="10">
    <source>
        <dbReference type="EMBL" id="TCL40158.1"/>
    </source>
</evidence>
<evidence type="ECO:0000256" key="2">
    <source>
        <dbReference type="ARBA" id="ARBA00004496"/>
    </source>
</evidence>
<keyword evidence="10" id="KW-0282">Flagellum</keyword>
<keyword evidence="4" id="KW-0813">Transport</keyword>
<sequence length="255" mass="27916">MPKIIKKNDISDAPILCITVSSPNCEEQVELPVEEIEAVNEFDQAAVQQAQTILASAQEEAAACLAAASQTAQLQREEAHKEGHQQGYAEGREEGLEAGYKEGMDAAVQEMQTKLQDAIAKAEQILVTAEQQAKDIVIGAERHIIDISMAMVSKILAREIEENPMVVLPIVTAALKKVRDQEQIEIRVNPEEYHLLLQARKDLQLVLGREQALQIVADQTIPAGGCIIDTAYGSVDARIDTQFDTLRKALAEVIP</sequence>
<dbReference type="AlphaFoldDB" id="A0A4R1Q3S6"/>
<evidence type="ECO:0000256" key="4">
    <source>
        <dbReference type="ARBA" id="ARBA00022448"/>
    </source>
</evidence>
<evidence type="ECO:0000256" key="8">
    <source>
        <dbReference type="ARBA" id="ARBA00023225"/>
    </source>
</evidence>
<comment type="function">
    <text evidence="1">Needed for flagellar regrowth and assembly.</text>
</comment>
<dbReference type="Pfam" id="PF02108">
    <property type="entry name" value="FliH"/>
    <property type="match status" value="1"/>
</dbReference>
<evidence type="ECO:0000259" key="9">
    <source>
        <dbReference type="Pfam" id="PF02108"/>
    </source>
</evidence>
<gene>
    <name evidence="10" type="ORF">EV210_101359</name>
</gene>
<accession>A0A4R1Q3S6</accession>
<dbReference type="InterPro" id="IPR051472">
    <property type="entry name" value="T3SS_Stator/FliH"/>
</dbReference>
<evidence type="ECO:0000256" key="7">
    <source>
        <dbReference type="ARBA" id="ARBA00022927"/>
    </source>
</evidence>
<reference evidence="10 11" key="1">
    <citation type="submission" date="2019-03" db="EMBL/GenBank/DDBJ databases">
        <title>Genomic Encyclopedia of Type Strains, Phase IV (KMG-IV): sequencing the most valuable type-strain genomes for metagenomic binning, comparative biology and taxonomic classification.</title>
        <authorList>
            <person name="Goeker M."/>
        </authorList>
    </citation>
    <scope>NUCLEOTIDE SEQUENCE [LARGE SCALE GENOMIC DNA]</scope>
    <source>
        <strain evidence="10 11">DSM 15969</strain>
    </source>
</reference>
<dbReference type="GO" id="GO:0009288">
    <property type="term" value="C:bacterial-type flagellum"/>
    <property type="evidence" value="ECO:0007669"/>
    <property type="project" value="InterPro"/>
</dbReference>
<keyword evidence="10" id="KW-0969">Cilium</keyword>
<evidence type="ECO:0000256" key="6">
    <source>
        <dbReference type="ARBA" id="ARBA00022795"/>
    </source>
</evidence>
<evidence type="ECO:0000256" key="1">
    <source>
        <dbReference type="ARBA" id="ARBA00003041"/>
    </source>
</evidence>
<evidence type="ECO:0000256" key="3">
    <source>
        <dbReference type="ARBA" id="ARBA00006602"/>
    </source>
</evidence>
<comment type="caution">
    <text evidence="10">The sequence shown here is derived from an EMBL/GenBank/DDBJ whole genome shotgun (WGS) entry which is preliminary data.</text>
</comment>
<name>A0A4R1Q3S6_9FIRM</name>
<dbReference type="PANTHER" id="PTHR34982:SF1">
    <property type="entry name" value="FLAGELLAR ASSEMBLY PROTEIN FLIH"/>
    <property type="match status" value="1"/>
</dbReference>
<keyword evidence="8" id="KW-1006">Bacterial flagellum protein export</keyword>
<evidence type="ECO:0000313" key="11">
    <source>
        <dbReference type="Proteomes" id="UP000295063"/>
    </source>
</evidence>
<keyword evidence="6" id="KW-1005">Bacterial flagellum biogenesis</keyword>
<dbReference type="GO" id="GO:0015031">
    <property type="term" value="P:protein transport"/>
    <property type="evidence" value="ECO:0007669"/>
    <property type="project" value="UniProtKB-KW"/>
</dbReference>
<dbReference type="OrthoDB" id="19020at2"/>
<dbReference type="Proteomes" id="UP000295063">
    <property type="component" value="Unassembled WGS sequence"/>
</dbReference>
<proteinExistence type="inferred from homology"/>
<comment type="subcellular location">
    <subcellularLocation>
        <location evidence="2">Cytoplasm</location>
    </subcellularLocation>
</comment>
<feature type="domain" description="Flagellar assembly protein FliH/Type III secretion system HrpE" evidence="9">
    <location>
        <begin position="118"/>
        <end position="246"/>
    </location>
</feature>
<dbReference type="GO" id="GO:0044781">
    <property type="term" value="P:bacterial-type flagellum organization"/>
    <property type="evidence" value="ECO:0007669"/>
    <property type="project" value="UniProtKB-KW"/>
</dbReference>